<gene>
    <name evidence="2" type="ordered locus">A2cp1_1417</name>
</gene>
<evidence type="ECO:0000259" key="1">
    <source>
        <dbReference type="SMART" id="SM00746"/>
    </source>
</evidence>
<evidence type="ECO:0000313" key="2">
    <source>
        <dbReference type="EMBL" id="ACL64761.1"/>
    </source>
</evidence>
<protein>
    <submittedName>
        <fullName evidence="2">YHS domain protein</fullName>
    </submittedName>
</protein>
<feature type="domain" description="TRASH" evidence="1">
    <location>
        <begin position="11"/>
        <end position="48"/>
    </location>
</feature>
<accession>B8JH59</accession>
<reference evidence="2" key="1">
    <citation type="submission" date="2009-01" db="EMBL/GenBank/DDBJ databases">
        <title>Complete sequence of Anaeromyxobacter dehalogenans 2CP-1.</title>
        <authorList>
            <consortium name="US DOE Joint Genome Institute"/>
            <person name="Lucas S."/>
            <person name="Copeland A."/>
            <person name="Lapidus A."/>
            <person name="Glavina del Rio T."/>
            <person name="Dalin E."/>
            <person name="Tice H."/>
            <person name="Bruce D."/>
            <person name="Goodwin L."/>
            <person name="Pitluck S."/>
            <person name="Saunders E."/>
            <person name="Brettin T."/>
            <person name="Detter J.C."/>
            <person name="Han C."/>
            <person name="Larimer F."/>
            <person name="Land M."/>
            <person name="Hauser L."/>
            <person name="Kyrpides N."/>
            <person name="Ovchinnikova G."/>
            <person name="Beliaev A.S."/>
            <person name="Richardson P."/>
        </authorList>
    </citation>
    <scope>NUCLEOTIDE SEQUENCE</scope>
    <source>
        <strain evidence="2">2CP-1</strain>
    </source>
</reference>
<dbReference type="EMBL" id="CP001359">
    <property type="protein sequence ID" value="ACL64761.1"/>
    <property type="molecule type" value="Genomic_DNA"/>
</dbReference>
<dbReference type="AlphaFoldDB" id="B8JH59"/>
<dbReference type="KEGG" id="acp:A2cp1_1417"/>
<dbReference type="Gene3D" id="1.10.620.20">
    <property type="entry name" value="Ribonucleotide Reductase, subunit A"/>
    <property type="match status" value="1"/>
</dbReference>
<dbReference type="InterPro" id="IPR012348">
    <property type="entry name" value="RNR-like"/>
</dbReference>
<dbReference type="Proteomes" id="UP000007089">
    <property type="component" value="Chromosome"/>
</dbReference>
<dbReference type="Pfam" id="PF04945">
    <property type="entry name" value="YHS"/>
    <property type="match status" value="1"/>
</dbReference>
<dbReference type="SMART" id="SM00746">
    <property type="entry name" value="TRASH"/>
    <property type="match status" value="1"/>
</dbReference>
<sequence length="73" mass="8652">MDADQDGVGIDPVCGRPVLEEDSESFEYKKRRYFFCSRRCRERFERHAERLHVGELARMGALFGERRDRWGVA</sequence>
<organism evidence="2 3">
    <name type="scientific">Anaeromyxobacter dehalogenans (strain ATCC BAA-258 / DSM 21875 / 2CP-1)</name>
    <dbReference type="NCBI Taxonomy" id="455488"/>
    <lineage>
        <taxon>Bacteria</taxon>
        <taxon>Pseudomonadati</taxon>
        <taxon>Myxococcota</taxon>
        <taxon>Myxococcia</taxon>
        <taxon>Myxococcales</taxon>
        <taxon>Cystobacterineae</taxon>
        <taxon>Anaeromyxobacteraceae</taxon>
        <taxon>Anaeromyxobacter</taxon>
    </lineage>
</organism>
<dbReference type="GO" id="GO:0016491">
    <property type="term" value="F:oxidoreductase activity"/>
    <property type="evidence" value="ECO:0007669"/>
    <property type="project" value="InterPro"/>
</dbReference>
<keyword evidence="3" id="KW-1185">Reference proteome</keyword>
<dbReference type="RefSeq" id="WP_012525370.1">
    <property type="nucleotide sequence ID" value="NC_011891.1"/>
</dbReference>
<dbReference type="HOGENOM" id="CLU_2600058_0_0_7"/>
<evidence type="ECO:0000313" key="3">
    <source>
        <dbReference type="Proteomes" id="UP000007089"/>
    </source>
</evidence>
<name>B8JH59_ANAD2</name>
<proteinExistence type="predicted"/>
<dbReference type="InterPro" id="IPR011017">
    <property type="entry name" value="TRASH_dom"/>
</dbReference>
<dbReference type="InterPro" id="IPR007029">
    <property type="entry name" value="YHS_dom"/>
</dbReference>